<protein>
    <recommendedName>
        <fullName evidence="2">Amine oxidase domain-containing protein</fullName>
    </recommendedName>
</protein>
<evidence type="ECO:0000256" key="1">
    <source>
        <dbReference type="ARBA" id="ARBA00005995"/>
    </source>
</evidence>
<comment type="similarity">
    <text evidence="1">Belongs to the flavin monoamine oxidase family.</text>
</comment>
<feature type="domain" description="Amine oxidase" evidence="2">
    <location>
        <begin position="10"/>
        <end position="92"/>
    </location>
</feature>
<dbReference type="InterPro" id="IPR036188">
    <property type="entry name" value="FAD/NAD-bd_sf"/>
</dbReference>
<organism evidence="3 4">
    <name type="scientific">Amylibacter marinus</name>
    <dbReference type="NCBI Taxonomy" id="1475483"/>
    <lineage>
        <taxon>Bacteria</taxon>
        <taxon>Pseudomonadati</taxon>
        <taxon>Pseudomonadota</taxon>
        <taxon>Alphaproteobacteria</taxon>
        <taxon>Rhodobacterales</taxon>
        <taxon>Paracoccaceae</taxon>
        <taxon>Amylibacter</taxon>
    </lineage>
</organism>
<dbReference type="PANTHER" id="PTHR43563">
    <property type="entry name" value="AMINE OXIDASE"/>
    <property type="match status" value="1"/>
</dbReference>
<keyword evidence="4" id="KW-1185">Reference proteome</keyword>
<dbReference type="SUPFAM" id="SSF54373">
    <property type="entry name" value="FAD-linked reductases, C-terminal domain"/>
    <property type="match status" value="1"/>
</dbReference>
<gene>
    <name evidence="3" type="ORF">GCM10007939_14410</name>
</gene>
<name>A0ABQ5VVP0_9RHOB</name>
<dbReference type="RefSeq" id="WP_284377278.1">
    <property type="nucleotide sequence ID" value="NZ_BSNN01000004.1"/>
</dbReference>
<dbReference type="SUPFAM" id="SSF51905">
    <property type="entry name" value="FAD/NAD(P)-binding domain"/>
    <property type="match status" value="1"/>
</dbReference>
<dbReference type="InterPro" id="IPR002937">
    <property type="entry name" value="Amino_oxidase"/>
</dbReference>
<evidence type="ECO:0000313" key="3">
    <source>
        <dbReference type="EMBL" id="GLQ35158.1"/>
    </source>
</evidence>
<dbReference type="Pfam" id="PF01593">
    <property type="entry name" value="Amino_oxidase"/>
    <property type="match status" value="2"/>
</dbReference>
<evidence type="ECO:0000259" key="2">
    <source>
        <dbReference type="Pfam" id="PF01593"/>
    </source>
</evidence>
<comment type="caution">
    <text evidence="3">The sequence shown here is derived from an EMBL/GenBank/DDBJ whole genome shotgun (WGS) entry which is preliminary data.</text>
</comment>
<reference evidence="4" key="1">
    <citation type="journal article" date="2019" name="Int. J. Syst. Evol. Microbiol.">
        <title>The Global Catalogue of Microorganisms (GCM) 10K type strain sequencing project: providing services to taxonomists for standard genome sequencing and annotation.</title>
        <authorList>
            <consortium name="The Broad Institute Genomics Platform"/>
            <consortium name="The Broad Institute Genome Sequencing Center for Infectious Disease"/>
            <person name="Wu L."/>
            <person name="Ma J."/>
        </authorList>
    </citation>
    <scope>NUCLEOTIDE SEQUENCE [LARGE SCALE GENOMIC DNA]</scope>
    <source>
        <strain evidence="4">NBRC 110140</strain>
    </source>
</reference>
<dbReference type="EMBL" id="BSNN01000004">
    <property type="protein sequence ID" value="GLQ35158.1"/>
    <property type="molecule type" value="Genomic_DNA"/>
</dbReference>
<sequence length="348" mass="38176">MRTLIIGGGLSGLALAEALESQGRDYILLEARLRLGGRILTQHQQDGYFDMGPAWFWPGQPRIDTMIDRLGLQKFDQYCDGALVFEDERGQVHRGRGFSSMEGSWRLVGGFGALITALAERIPDHRKLFNANVTEITKSDDMCIATLSNGQKVSGDQVVLSLPPRIAALINFTPALPNQTMQMMQAIPTWMAGQAKAMAIYDRPFWREEGLSGDAMSHKGPAAEIHDASPKTGGPYALFGFVGVSPDGRADDRKLRQELRAQLARLFGPQAADPRQLYIKDWAFDPYTATQADKTPMYAHPTYGLPRAMTELWNGALHFSGTEVAANFGGYIEGALEAAENVLDTLGI</sequence>
<dbReference type="Proteomes" id="UP001156694">
    <property type="component" value="Unassembled WGS sequence"/>
</dbReference>
<dbReference type="Gene3D" id="3.50.50.60">
    <property type="entry name" value="FAD/NAD(P)-binding domain"/>
    <property type="match status" value="2"/>
</dbReference>
<accession>A0ABQ5VVP0</accession>
<proteinExistence type="inferred from homology"/>
<dbReference type="PANTHER" id="PTHR43563:SF1">
    <property type="entry name" value="AMINE OXIDASE [FLAVIN-CONTAINING] B"/>
    <property type="match status" value="1"/>
</dbReference>
<evidence type="ECO:0000313" key="4">
    <source>
        <dbReference type="Proteomes" id="UP001156694"/>
    </source>
</evidence>
<feature type="domain" description="Amine oxidase" evidence="2">
    <location>
        <begin position="102"/>
        <end position="341"/>
    </location>
</feature>
<dbReference type="InterPro" id="IPR050703">
    <property type="entry name" value="Flavin_MAO"/>
</dbReference>